<reference evidence="1 2" key="1">
    <citation type="submission" date="2016-12" db="EMBL/GenBank/DDBJ databases">
        <title>The new phylogeny of genus Mycobacterium.</title>
        <authorList>
            <person name="Tortoli E."/>
            <person name="Trovato A."/>
            <person name="Cirillo D.M."/>
        </authorList>
    </citation>
    <scope>NUCLEOTIDE SEQUENCE [LARGE SCALE GENOMIC DNA]</scope>
    <source>
        <strain evidence="1 2">DSM 45454</strain>
    </source>
</reference>
<accession>A0ABX3RQA7</accession>
<sequence length="284" mass="31629">MTDSEMPFLGSAALAAGNLTRYELRRHYVAVLPNVYLPARTRPSLQQRTVAAWLWSGGQAVVAGAAASALHGAKWVDATVPIELIWRNTHPPAGVLTRNDLLLPGEQQHRRGMAVTTVARTAFDLGRRGHLGQAVARLDALANATGLRTADVLELARRHRHTRGLRQLEAALDLVDAGAESPKETWLRLLLMGGGFPRPTTQIPVPGPDGRPKYFLDMGWQDLMLAVEYDGEHHLTDRPQYVWDATRLEYIRQLGWTHIKVLKEHRGGDVLRRVRAAWNTLTLH</sequence>
<evidence type="ECO:0000313" key="1">
    <source>
        <dbReference type="EMBL" id="OQZ96327.1"/>
    </source>
</evidence>
<organism evidence="1 2">
    <name type="scientific">Mycolicibacter algericus DSM 45454</name>
    <dbReference type="NCBI Taxonomy" id="723879"/>
    <lineage>
        <taxon>Bacteria</taxon>
        <taxon>Bacillati</taxon>
        <taxon>Actinomycetota</taxon>
        <taxon>Actinomycetes</taxon>
        <taxon>Mycobacteriales</taxon>
        <taxon>Mycobacteriaceae</taxon>
        <taxon>Mycolicibacter</taxon>
    </lineage>
</organism>
<proteinExistence type="predicted"/>
<dbReference type="Proteomes" id="UP000192693">
    <property type="component" value="Unassembled WGS sequence"/>
</dbReference>
<keyword evidence="2" id="KW-1185">Reference proteome</keyword>
<name>A0ABX3RQA7_MYCAL</name>
<dbReference type="EMBL" id="MVHC01000011">
    <property type="protein sequence ID" value="OQZ96327.1"/>
    <property type="molecule type" value="Genomic_DNA"/>
</dbReference>
<evidence type="ECO:0000313" key="2">
    <source>
        <dbReference type="Proteomes" id="UP000192693"/>
    </source>
</evidence>
<gene>
    <name evidence="1" type="ORF">BST10_12500</name>
</gene>
<dbReference type="RefSeq" id="WP_083038059.1">
    <property type="nucleotide sequence ID" value="NZ_JACKSG010000352.1"/>
</dbReference>
<protein>
    <recommendedName>
        <fullName evidence="3">DUF559 domain-containing protein</fullName>
    </recommendedName>
</protein>
<comment type="caution">
    <text evidence="1">The sequence shown here is derived from an EMBL/GenBank/DDBJ whole genome shotgun (WGS) entry which is preliminary data.</text>
</comment>
<evidence type="ECO:0008006" key="3">
    <source>
        <dbReference type="Google" id="ProtNLM"/>
    </source>
</evidence>